<evidence type="ECO:0000256" key="17">
    <source>
        <dbReference type="SAM" id="Phobius"/>
    </source>
</evidence>
<keyword evidence="22" id="KW-1185">Reference proteome</keyword>
<dbReference type="SMART" id="SM00220">
    <property type="entry name" value="S_TKc"/>
    <property type="match status" value="1"/>
</dbReference>
<evidence type="ECO:0000256" key="5">
    <source>
        <dbReference type="ARBA" id="ARBA00022692"/>
    </source>
</evidence>
<evidence type="ECO:0000256" key="16">
    <source>
        <dbReference type="ARBA" id="ARBA00048679"/>
    </source>
</evidence>
<dbReference type="GO" id="GO:0005524">
    <property type="term" value="F:ATP binding"/>
    <property type="evidence" value="ECO:0007669"/>
    <property type="project" value="UniProtKB-KW"/>
</dbReference>
<evidence type="ECO:0000256" key="8">
    <source>
        <dbReference type="ARBA" id="ARBA00022741"/>
    </source>
</evidence>
<dbReference type="CDD" id="cd23509">
    <property type="entry name" value="Gnk2-like"/>
    <property type="match status" value="2"/>
</dbReference>
<organism evidence="21 22">
    <name type="scientific">Protea cynaroides</name>
    <dbReference type="NCBI Taxonomy" id="273540"/>
    <lineage>
        <taxon>Eukaryota</taxon>
        <taxon>Viridiplantae</taxon>
        <taxon>Streptophyta</taxon>
        <taxon>Embryophyta</taxon>
        <taxon>Tracheophyta</taxon>
        <taxon>Spermatophyta</taxon>
        <taxon>Magnoliopsida</taxon>
        <taxon>Proteales</taxon>
        <taxon>Proteaceae</taxon>
        <taxon>Protea</taxon>
    </lineage>
</organism>
<evidence type="ECO:0000256" key="2">
    <source>
        <dbReference type="ARBA" id="ARBA00012513"/>
    </source>
</evidence>
<feature type="domain" description="Protein kinase" evidence="19">
    <location>
        <begin position="346"/>
        <end position="622"/>
    </location>
</feature>
<evidence type="ECO:0000256" key="12">
    <source>
        <dbReference type="ARBA" id="ARBA00023136"/>
    </source>
</evidence>
<feature type="transmembrane region" description="Helical" evidence="17">
    <location>
        <begin position="267"/>
        <end position="289"/>
    </location>
</feature>
<evidence type="ECO:0000256" key="11">
    <source>
        <dbReference type="ARBA" id="ARBA00022989"/>
    </source>
</evidence>
<evidence type="ECO:0000256" key="10">
    <source>
        <dbReference type="ARBA" id="ARBA00022840"/>
    </source>
</evidence>
<reference evidence="21" key="1">
    <citation type="journal article" date="2023" name="Plant J.">
        <title>The genome of the king protea, Protea cynaroides.</title>
        <authorList>
            <person name="Chang J."/>
            <person name="Duong T.A."/>
            <person name="Schoeman C."/>
            <person name="Ma X."/>
            <person name="Roodt D."/>
            <person name="Barker N."/>
            <person name="Li Z."/>
            <person name="Van de Peer Y."/>
            <person name="Mizrachi E."/>
        </authorList>
    </citation>
    <scope>NUCLEOTIDE SEQUENCE</scope>
    <source>
        <tissue evidence="21">Young leaves</tissue>
    </source>
</reference>
<dbReference type="PANTHER" id="PTHR27002">
    <property type="entry name" value="RECEPTOR-LIKE SERINE/THREONINE-PROTEIN KINASE SD1-8"/>
    <property type="match status" value="1"/>
</dbReference>
<dbReference type="FunFam" id="3.30.200.20:FF:000195">
    <property type="entry name" value="G-type lectin S-receptor-like serine/threonine-protein kinase"/>
    <property type="match status" value="1"/>
</dbReference>
<dbReference type="OrthoDB" id="1923309at2759"/>
<keyword evidence="11 17" id="KW-1133">Transmembrane helix</keyword>
<evidence type="ECO:0000259" key="20">
    <source>
        <dbReference type="PROSITE" id="PS51473"/>
    </source>
</evidence>
<dbReference type="Gene3D" id="3.30.430.20">
    <property type="entry name" value="Gnk2 domain, C-X8-C-X2-C motif"/>
    <property type="match status" value="2"/>
</dbReference>
<keyword evidence="4" id="KW-0808">Transferase</keyword>
<comment type="catalytic activity">
    <reaction evidence="16">
        <text>L-seryl-[protein] + ATP = O-phospho-L-seryl-[protein] + ADP + H(+)</text>
        <dbReference type="Rhea" id="RHEA:17989"/>
        <dbReference type="Rhea" id="RHEA-COMP:9863"/>
        <dbReference type="Rhea" id="RHEA-COMP:11604"/>
        <dbReference type="ChEBI" id="CHEBI:15378"/>
        <dbReference type="ChEBI" id="CHEBI:29999"/>
        <dbReference type="ChEBI" id="CHEBI:30616"/>
        <dbReference type="ChEBI" id="CHEBI:83421"/>
        <dbReference type="ChEBI" id="CHEBI:456216"/>
        <dbReference type="EC" id="2.7.11.1"/>
    </reaction>
</comment>
<keyword evidence="12 17" id="KW-0472">Membrane</keyword>
<dbReference type="InterPro" id="IPR011009">
    <property type="entry name" value="Kinase-like_dom_sf"/>
</dbReference>
<dbReference type="Proteomes" id="UP001141806">
    <property type="component" value="Unassembled WGS sequence"/>
</dbReference>
<evidence type="ECO:0000313" key="21">
    <source>
        <dbReference type="EMBL" id="KAJ4981239.1"/>
    </source>
</evidence>
<evidence type="ECO:0000256" key="1">
    <source>
        <dbReference type="ARBA" id="ARBA00004167"/>
    </source>
</evidence>
<keyword evidence="13" id="KW-1015">Disulfide bond</keyword>
<feature type="chain" id="PRO_5040242935" description="non-specific serine/threonine protein kinase" evidence="18">
    <location>
        <begin position="24"/>
        <end position="655"/>
    </location>
</feature>
<dbReference type="FunFam" id="3.30.430.20:FF:000002">
    <property type="entry name" value="Cysteine-rich receptor-like protein kinase 10"/>
    <property type="match status" value="1"/>
</dbReference>
<dbReference type="SUPFAM" id="SSF56112">
    <property type="entry name" value="Protein kinase-like (PK-like)"/>
    <property type="match status" value="1"/>
</dbReference>
<evidence type="ECO:0000256" key="7">
    <source>
        <dbReference type="ARBA" id="ARBA00022737"/>
    </source>
</evidence>
<gene>
    <name evidence="21" type="ORF">NE237_032076</name>
</gene>
<evidence type="ECO:0000256" key="4">
    <source>
        <dbReference type="ARBA" id="ARBA00022679"/>
    </source>
</evidence>
<dbReference type="EMBL" id="JAMYWD010000001">
    <property type="protein sequence ID" value="KAJ4981239.1"/>
    <property type="molecule type" value="Genomic_DNA"/>
</dbReference>
<protein>
    <recommendedName>
        <fullName evidence="2">non-specific serine/threonine protein kinase</fullName>
        <ecNumber evidence="2">2.7.11.1</ecNumber>
    </recommendedName>
</protein>
<keyword evidence="7" id="KW-0677">Repeat</keyword>
<proteinExistence type="predicted"/>
<keyword evidence="10" id="KW-0067">ATP-binding</keyword>
<feature type="signal peptide" evidence="18">
    <location>
        <begin position="1"/>
        <end position="23"/>
    </location>
</feature>
<keyword evidence="14" id="KW-0325">Glycoprotein</keyword>
<dbReference type="PROSITE" id="PS00108">
    <property type="entry name" value="PROTEIN_KINASE_ST"/>
    <property type="match status" value="1"/>
</dbReference>
<dbReference type="Gene3D" id="3.30.200.20">
    <property type="entry name" value="Phosphorylase Kinase, domain 1"/>
    <property type="match status" value="1"/>
</dbReference>
<dbReference type="InterPro" id="IPR001245">
    <property type="entry name" value="Ser-Thr/Tyr_kinase_cat_dom"/>
</dbReference>
<comment type="caution">
    <text evidence="21">The sequence shown here is derived from an EMBL/GenBank/DDBJ whole genome shotgun (WGS) entry which is preliminary data.</text>
</comment>
<dbReference type="PROSITE" id="PS50011">
    <property type="entry name" value="PROTEIN_KINASE_DOM"/>
    <property type="match status" value="1"/>
</dbReference>
<evidence type="ECO:0000256" key="9">
    <source>
        <dbReference type="ARBA" id="ARBA00022777"/>
    </source>
</evidence>
<keyword evidence="6 18" id="KW-0732">Signal</keyword>
<evidence type="ECO:0000313" key="22">
    <source>
        <dbReference type="Proteomes" id="UP001141806"/>
    </source>
</evidence>
<keyword evidence="3" id="KW-0723">Serine/threonine-protein kinase</keyword>
<dbReference type="InterPro" id="IPR038408">
    <property type="entry name" value="GNK2_sf"/>
</dbReference>
<evidence type="ECO:0000256" key="3">
    <source>
        <dbReference type="ARBA" id="ARBA00022527"/>
    </source>
</evidence>
<name>A0A9Q0R321_9MAGN</name>
<keyword evidence="5 17" id="KW-0812">Transmembrane</keyword>
<evidence type="ECO:0000256" key="6">
    <source>
        <dbReference type="ARBA" id="ARBA00022729"/>
    </source>
</evidence>
<dbReference type="GO" id="GO:0004674">
    <property type="term" value="F:protein serine/threonine kinase activity"/>
    <property type="evidence" value="ECO:0007669"/>
    <property type="project" value="UniProtKB-KW"/>
</dbReference>
<dbReference type="FunFam" id="1.10.510.10:FF:000467">
    <property type="entry name" value="Liguleless narrow1"/>
    <property type="match status" value="1"/>
</dbReference>
<evidence type="ECO:0000256" key="13">
    <source>
        <dbReference type="ARBA" id="ARBA00023157"/>
    </source>
</evidence>
<dbReference type="PANTHER" id="PTHR27002:SF679">
    <property type="entry name" value="CYSTEINE-RICH RECEPTOR-LIKE PROTEIN KINASE 10 ISOFORM X1"/>
    <property type="match status" value="1"/>
</dbReference>
<evidence type="ECO:0000259" key="19">
    <source>
        <dbReference type="PROSITE" id="PS50011"/>
    </source>
</evidence>
<keyword evidence="9" id="KW-0418">Kinase</keyword>
<accession>A0A9Q0R321</accession>
<dbReference type="PROSITE" id="PS51473">
    <property type="entry name" value="GNK2"/>
    <property type="match status" value="2"/>
</dbReference>
<evidence type="ECO:0000256" key="14">
    <source>
        <dbReference type="ARBA" id="ARBA00023180"/>
    </source>
</evidence>
<dbReference type="EC" id="2.7.11.1" evidence="2"/>
<dbReference type="Pfam" id="PF07714">
    <property type="entry name" value="PK_Tyr_Ser-Thr"/>
    <property type="match status" value="1"/>
</dbReference>
<dbReference type="InterPro" id="IPR008271">
    <property type="entry name" value="Ser/Thr_kinase_AS"/>
</dbReference>
<sequence length="655" mass="73165">MSKTFRFILLYSLLAVLHDPCDADPPYSYCSNVTTNYTLSSLFQNNLNQLFSSFSSSTSLSIFNDSVIGNGTVRVYGLYLCLGFVTLDNCRKCVEVAIQDITRLCPNNEQAVVWEEYCQLRYSNQSFFGHTDYAGNLPLMNKRNISNPDQFSDVVRELLNNLSSQSAFNSSTGMYVTGQANLTVDETVYGLVQCTKDLSGNDCLKCLQYATDEILSCCYFYRGARLLSESCYLRYELYAFYEGATEASSPPSSSTGDQKQKTSTKTLIISIISACVAVAFLSSAAYCLVSKWRKEIIVPGTPLHDSGSTPSSTDFSNYTVPGAEEMEPHEIPLFRLATIHATTDNFSDSKKLGQGGFGPVFKGTLPDGREVAIKRLSSSSEQGLVEFMNEVQLIMRLQHKNLVKLLGCCIEDGEKILVYEYMPNGSLDVILFDPTTRAQLNWKRRFNIIVGIARGIIYLHEDSRLRIIHRDLKPSNVLLDCEMNPKISDFGMARIFGESNDEKNTARIVGTYGYMAPEFAMEGVYSTHSDVFSFGVMLLEIVTGRMNSSFHRSKHAPSFLDYTWQLWNEGRESELMDPLLTEATCSSEFLRCINVGLLCVQENALDRPTMSNVVVMLRSESLSLPQPQKPAFSTGRVTPITVDFSVNMLTVTTPR</sequence>
<dbReference type="Pfam" id="PF01657">
    <property type="entry name" value="Stress-antifung"/>
    <property type="match status" value="2"/>
</dbReference>
<evidence type="ECO:0000256" key="15">
    <source>
        <dbReference type="ARBA" id="ARBA00047899"/>
    </source>
</evidence>
<dbReference type="GO" id="GO:0005886">
    <property type="term" value="C:plasma membrane"/>
    <property type="evidence" value="ECO:0007669"/>
    <property type="project" value="TreeGrafter"/>
</dbReference>
<dbReference type="InterPro" id="IPR000719">
    <property type="entry name" value="Prot_kinase_dom"/>
</dbReference>
<dbReference type="AlphaFoldDB" id="A0A9Q0R321"/>
<evidence type="ECO:0000256" key="18">
    <source>
        <dbReference type="SAM" id="SignalP"/>
    </source>
</evidence>
<feature type="domain" description="Gnk2-homologous" evidence="20">
    <location>
        <begin position="133"/>
        <end position="240"/>
    </location>
</feature>
<dbReference type="CDD" id="cd14066">
    <property type="entry name" value="STKc_IRAK"/>
    <property type="match status" value="1"/>
</dbReference>
<keyword evidence="8" id="KW-0547">Nucleotide-binding</keyword>
<feature type="domain" description="Gnk2-homologous" evidence="20">
    <location>
        <begin position="24"/>
        <end position="127"/>
    </location>
</feature>
<dbReference type="Gene3D" id="1.10.510.10">
    <property type="entry name" value="Transferase(Phosphotransferase) domain 1"/>
    <property type="match status" value="1"/>
</dbReference>
<dbReference type="InterPro" id="IPR002902">
    <property type="entry name" value="GNK2"/>
</dbReference>
<comment type="subcellular location">
    <subcellularLocation>
        <location evidence="1">Membrane</location>
        <topology evidence="1">Single-pass membrane protein</topology>
    </subcellularLocation>
</comment>
<comment type="catalytic activity">
    <reaction evidence="15">
        <text>L-threonyl-[protein] + ATP = O-phospho-L-threonyl-[protein] + ADP + H(+)</text>
        <dbReference type="Rhea" id="RHEA:46608"/>
        <dbReference type="Rhea" id="RHEA-COMP:11060"/>
        <dbReference type="Rhea" id="RHEA-COMP:11605"/>
        <dbReference type="ChEBI" id="CHEBI:15378"/>
        <dbReference type="ChEBI" id="CHEBI:30013"/>
        <dbReference type="ChEBI" id="CHEBI:30616"/>
        <dbReference type="ChEBI" id="CHEBI:61977"/>
        <dbReference type="ChEBI" id="CHEBI:456216"/>
        <dbReference type="EC" id="2.7.11.1"/>
    </reaction>
</comment>